<dbReference type="Pfam" id="PF00384">
    <property type="entry name" value="Molybdopterin"/>
    <property type="match status" value="1"/>
</dbReference>
<evidence type="ECO:0000259" key="6">
    <source>
        <dbReference type="Pfam" id="PF00384"/>
    </source>
</evidence>
<dbReference type="SUPFAM" id="SSF50692">
    <property type="entry name" value="ADC-like"/>
    <property type="match status" value="1"/>
</dbReference>
<keyword evidence="3" id="KW-0500">Molybdenum</keyword>
<name>A0ABW2C353_9PSEU</name>
<dbReference type="Gene3D" id="2.40.40.20">
    <property type="match status" value="1"/>
</dbReference>
<evidence type="ECO:0000313" key="9">
    <source>
        <dbReference type="EMBL" id="MFC6868938.1"/>
    </source>
</evidence>
<feature type="domain" description="Molybdopterin oxidoreductase" evidence="6">
    <location>
        <begin position="60"/>
        <end position="515"/>
    </location>
</feature>
<sequence length="764" mass="82955">MSDTVPTHLAHWGAFSPIVRDGADGVDGHADVTAVRPSTSDTAPSPLLGNLVGSLRHPLRIDRPYVRAGWLERGRGPDRRRGEDAFVSMSWDDVLDVLADELRGVYDTAGPDAVFGGSYGWSSAGRFHHAQSQVHRFLNTLGGYVRSVNTYSVGTSEVLLPHILGGGVEVLGALTSWQVLAEHTELMVCVGGLPAKNTAVAPGGVSRHRVSEHLRSMADRGVEFVIVGPDRADIPEELSARWLPVRPGTDTAFLLALAYVLVTERRYDAAFVRTHCTGFDRVVPYLTGKADGIAKNPAWAAALCGIDVAAITELARAMSTRRTMLTVTYALQRAEFGEQPVWAAVLVATLLGQIGLPGGGFGHGYGSMADNGLPAQTWSLPTLPQGTNPVTTAIPVARIADMLLNPGREYDYDGRRHRYPDIELIYWCGGNPFHHHQQLTKLREAWRRVNTIVVHEPYWTATARHADIVLPATVTLERDDIGASRADAVLTAMRRCADPYAEAWDDYAIFAELAARLGVAEAYTEDRTAEQWLRHLYEDWRQRTGNPDLPDFGAFWAAGSVTLPEPQPSVLFADFRRDPMAHPLRTPSGRIELYSATIASFDYEDCPGHPAWLAPAEWHGSPRAEWFPLVLLANNPATRLHSQLDFGPYSQASKVAGREPIRMHPADAASRGIVDGDLVRVYNDRGACLAGAVLDDDLLPGVVQLSTGAWFTPVPGTDPVLCTAGSVNVLTRDTGSSRLSQGCSGSRVLVEVARWSGPVPPAPS</sequence>
<evidence type="ECO:0000256" key="1">
    <source>
        <dbReference type="ARBA" id="ARBA00001942"/>
    </source>
</evidence>
<evidence type="ECO:0000313" key="10">
    <source>
        <dbReference type="Proteomes" id="UP001596337"/>
    </source>
</evidence>
<evidence type="ECO:0000259" key="8">
    <source>
        <dbReference type="Pfam" id="PF18364"/>
    </source>
</evidence>
<dbReference type="InterPro" id="IPR041954">
    <property type="entry name" value="CT_DMSOR/BSOR/TMAOR"/>
</dbReference>
<gene>
    <name evidence="9" type="ORF">ACFQGD_17485</name>
</gene>
<dbReference type="RefSeq" id="WP_390221066.1">
    <property type="nucleotide sequence ID" value="NZ_JBHSXX010000001.1"/>
</dbReference>
<feature type="domain" description="Molybdopterin oxidoreductase N-terminal" evidence="8">
    <location>
        <begin position="8"/>
        <end position="56"/>
    </location>
</feature>
<evidence type="ECO:0000259" key="7">
    <source>
        <dbReference type="Pfam" id="PF01568"/>
    </source>
</evidence>
<keyword evidence="4" id="KW-0479">Metal-binding</keyword>
<comment type="similarity">
    <text evidence="2">Belongs to the prokaryotic molybdopterin-containing oxidoreductase family.</text>
</comment>
<dbReference type="Proteomes" id="UP001596337">
    <property type="component" value="Unassembled WGS sequence"/>
</dbReference>
<protein>
    <submittedName>
        <fullName evidence="9">Molybdopterin-dependent oxidoreductase</fullName>
    </submittedName>
</protein>
<dbReference type="InterPro" id="IPR041460">
    <property type="entry name" value="Molybdopterin_N"/>
</dbReference>
<dbReference type="PANTHER" id="PTHR43742">
    <property type="entry name" value="TRIMETHYLAMINE-N-OXIDE REDUCTASE"/>
    <property type="match status" value="1"/>
</dbReference>
<keyword evidence="10" id="KW-1185">Reference proteome</keyword>
<comment type="cofactor">
    <cofactor evidence="1">
        <name>Mo-bis(molybdopterin guanine dinucleotide)</name>
        <dbReference type="ChEBI" id="CHEBI:60539"/>
    </cofactor>
</comment>
<dbReference type="InterPro" id="IPR006656">
    <property type="entry name" value="Mopterin_OxRdtase"/>
</dbReference>
<dbReference type="Gene3D" id="3.40.228.10">
    <property type="entry name" value="Dimethylsulfoxide Reductase, domain 2"/>
    <property type="match status" value="1"/>
</dbReference>
<dbReference type="InterPro" id="IPR006657">
    <property type="entry name" value="MoPterin_dinucl-bd_dom"/>
</dbReference>
<dbReference type="Pfam" id="PF01568">
    <property type="entry name" value="Molydop_binding"/>
    <property type="match status" value="1"/>
</dbReference>
<proteinExistence type="inferred from homology"/>
<dbReference type="Pfam" id="PF18364">
    <property type="entry name" value="Molybdopterin_N"/>
    <property type="match status" value="1"/>
</dbReference>
<evidence type="ECO:0000256" key="3">
    <source>
        <dbReference type="ARBA" id="ARBA00022505"/>
    </source>
</evidence>
<organism evidence="9 10">
    <name type="scientific">Haloechinothrix salitolerans</name>
    <dbReference type="NCBI Taxonomy" id="926830"/>
    <lineage>
        <taxon>Bacteria</taxon>
        <taxon>Bacillati</taxon>
        <taxon>Actinomycetota</taxon>
        <taxon>Actinomycetes</taxon>
        <taxon>Pseudonocardiales</taxon>
        <taxon>Pseudonocardiaceae</taxon>
        <taxon>Haloechinothrix</taxon>
    </lineage>
</organism>
<dbReference type="Gene3D" id="3.90.55.10">
    <property type="entry name" value="Dimethylsulfoxide Reductase, domain 3"/>
    <property type="match status" value="1"/>
</dbReference>
<dbReference type="InterPro" id="IPR050612">
    <property type="entry name" value="Prok_Mopterin_Oxidored"/>
</dbReference>
<comment type="caution">
    <text evidence="9">The sequence shown here is derived from an EMBL/GenBank/DDBJ whole genome shotgun (WGS) entry which is preliminary data.</text>
</comment>
<dbReference type="InterPro" id="IPR009010">
    <property type="entry name" value="Asp_de-COase-like_dom_sf"/>
</dbReference>
<dbReference type="SUPFAM" id="SSF53706">
    <property type="entry name" value="Formate dehydrogenase/DMSO reductase, domains 1-3"/>
    <property type="match status" value="1"/>
</dbReference>
<evidence type="ECO:0000256" key="5">
    <source>
        <dbReference type="ARBA" id="ARBA00023002"/>
    </source>
</evidence>
<evidence type="ECO:0000256" key="4">
    <source>
        <dbReference type="ARBA" id="ARBA00022723"/>
    </source>
</evidence>
<dbReference type="PANTHER" id="PTHR43742:SF10">
    <property type="entry name" value="TRIMETHYLAMINE-N-OXIDE REDUCTASE 2"/>
    <property type="match status" value="1"/>
</dbReference>
<accession>A0ABW2C353</accession>
<dbReference type="CDD" id="cd02793">
    <property type="entry name" value="MopB_CT_DMSOR-BSOR-TMAOR"/>
    <property type="match status" value="1"/>
</dbReference>
<reference evidence="10" key="1">
    <citation type="journal article" date="2019" name="Int. J. Syst. Evol. Microbiol.">
        <title>The Global Catalogue of Microorganisms (GCM) 10K type strain sequencing project: providing services to taxonomists for standard genome sequencing and annotation.</title>
        <authorList>
            <consortium name="The Broad Institute Genomics Platform"/>
            <consortium name="The Broad Institute Genome Sequencing Center for Infectious Disease"/>
            <person name="Wu L."/>
            <person name="Ma J."/>
        </authorList>
    </citation>
    <scope>NUCLEOTIDE SEQUENCE [LARGE SCALE GENOMIC DNA]</scope>
    <source>
        <strain evidence="10">KCTC 32255</strain>
    </source>
</reference>
<keyword evidence="5" id="KW-0560">Oxidoreductase</keyword>
<dbReference type="Gene3D" id="3.40.50.740">
    <property type="match status" value="1"/>
</dbReference>
<dbReference type="EMBL" id="JBHSXX010000001">
    <property type="protein sequence ID" value="MFC6868938.1"/>
    <property type="molecule type" value="Genomic_DNA"/>
</dbReference>
<feature type="domain" description="Molybdopterin dinucleotide-binding" evidence="7">
    <location>
        <begin position="629"/>
        <end position="744"/>
    </location>
</feature>
<evidence type="ECO:0000256" key="2">
    <source>
        <dbReference type="ARBA" id="ARBA00010312"/>
    </source>
</evidence>